<evidence type="ECO:0000313" key="2">
    <source>
        <dbReference type="EMBL" id="GER25666.1"/>
    </source>
</evidence>
<proteinExistence type="predicted"/>
<reference evidence="3" key="1">
    <citation type="journal article" date="2019" name="Curr. Biol.">
        <title>Genome Sequence of Striga asiatica Provides Insight into the Evolution of Plant Parasitism.</title>
        <authorList>
            <person name="Yoshida S."/>
            <person name="Kim S."/>
            <person name="Wafula E.K."/>
            <person name="Tanskanen J."/>
            <person name="Kim Y.M."/>
            <person name="Honaas L."/>
            <person name="Yang Z."/>
            <person name="Spallek T."/>
            <person name="Conn C.E."/>
            <person name="Ichihashi Y."/>
            <person name="Cheong K."/>
            <person name="Cui S."/>
            <person name="Der J.P."/>
            <person name="Gundlach H."/>
            <person name="Jiao Y."/>
            <person name="Hori C."/>
            <person name="Ishida J.K."/>
            <person name="Kasahara H."/>
            <person name="Kiba T."/>
            <person name="Kim M.S."/>
            <person name="Koo N."/>
            <person name="Laohavisit A."/>
            <person name="Lee Y.H."/>
            <person name="Lumba S."/>
            <person name="McCourt P."/>
            <person name="Mortimer J.C."/>
            <person name="Mutuku J.M."/>
            <person name="Nomura T."/>
            <person name="Sasaki-Sekimoto Y."/>
            <person name="Seto Y."/>
            <person name="Wang Y."/>
            <person name="Wakatake T."/>
            <person name="Sakakibara H."/>
            <person name="Demura T."/>
            <person name="Yamaguchi S."/>
            <person name="Yoneyama K."/>
            <person name="Manabe R.I."/>
            <person name="Nelson D.C."/>
            <person name="Schulman A.H."/>
            <person name="Timko M.P."/>
            <person name="dePamphilis C.W."/>
            <person name="Choi D."/>
            <person name="Shirasu K."/>
        </authorList>
    </citation>
    <scope>NUCLEOTIDE SEQUENCE [LARGE SCALE GENOMIC DNA]</scope>
    <source>
        <strain evidence="3">cv. UVA1</strain>
    </source>
</reference>
<dbReference type="Proteomes" id="UP000325081">
    <property type="component" value="Unassembled WGS sequence"/>
</dbReference>
<feature type="region of interest" description="Disordered" evidence="1">
    <location>
        <begin position="1"/>
        <end position="22"/>
    </location>
</feature>
<gene>
    <name evidence="2" type="ORF">STAS_01262</name>
</gene>
<comment type="caution">
    <text evidence="2">The sequence shown here is derived from an EMBL/GenBank/DDBJ whole genome shotgun (WGS) entry which is preliminary data.</text>
</comment>
<protein>
    <submittedName>
        <fullName evidence="2">Polynucleotidyl transferase</fullName>
    </submittedName>
</protein>
<name>A0A5A7NYS8_STRAF</name>
<organism evidence="2 3">
    <name type="scientific">Striga asiatica</name>
    <name type="common">Asiatic witchweed</name>
    <name type="synonym">Buchnera asiatica</name>
    <dbReference type="NCBI Taxonomy" id="4170"/>
    <lineage>
        <taxon>Eukaryota</taxon>
        <taxon>Viridiplantae</taxon>
        <taxon>Streptophyta</taxon>
        <taxon>Embryophyta</taxon>
        <taxon>Tracheophyta</taxon>
        <taxon>Spermatophyta</taxon>
        <taxon>Magnoliopsida</taxon>
        <taxon>eudicotyledons</taxon>
        <taxon>Gunneridae</taxon>
        <taxon>Pentapetalae</taxon>
        <taxon>asterids</taxon>
        <taxon>lamiids</taxon>
        <taxon>Lamiales</taxon>
        <taxon>Orobanchaceae</taxon>
        <taxon>Buchnereae</taxon>
        <taxon>Striga</taxon>
    </lineage>
</organism>
<evidence type="ECO:0000313" key="3">
    <source>
        <dbReference type="Proteomes" id="UP000325081"/>
    </source>
</evidence>
<dbReference type="EMBL" id="BKCP01000447">
    <property type="protein sequence ID" value="GER25666.1"/>
    <property type="molecule type" value="Genomic_DNA"/>
</dbReference>
<evidence type="ECO:0000256" key="1">
    <source>
        <dbReference type="SAM" id="MobiDB-lite"/>
    </source>
</evidence>
<sequence>MADKNADRERRRTVEGESGRAPDETILVARATTLEARLFTVALVAPAAVPADDKPVPAARLASAGVRCRQPLHVTPQLAALVEAPHLLHTAHVPAADENPRQGRPRFPRHSQDPPQLVHEGRVHGDVTLVQRHAEGPQDSPHGLAVLEGAADDPEAGEVDHDGLLCARDPDLGGGSAVRQQRRVGEGEGAEESLGAAVAVADGGGGAYISAGGAGEIVGGEEAPNVLEGGAREFGGGGVVDLSSGFGAPQPHGVYKKQN</sequence>
<dbReference type="GO" id="GO:0016740">
    <property type="term" value="F:transferase activity"/>
    <property type="evidence" value="ECO:0007669"/>
    <property type="project" value="UniProtKB-KW"/>
</dbReference>
<accession>A0A5A7NYS8</accession>
<keyword evidence="2" id="KW-0808">Transferase</keyword>
<keyword evidence="3" id="KW-1185">Reference proteome</keyword>
<dbReference type="AlphaFoldDB" id="A0A5A7NYS8"/>
<feature type="region of interest" description="Disordered" evidence="1">
    <location>
        <begin position="95"/>
        <end position="119"/>
    </location>
</feature>